<dbReference type="EMBL" id="GG704913">
    <property type="protein sequence ID" value="KJF60868.1"/>
    <property type="molecule type" value="Genomic_DNA"/>
</dbReference>
<dbReference type="RefSeq" id="XP_004445125.1">
    <property type="nucleotide sequence ID" value="XM_004445068.1"/>
</dbReference>
<evidence type="ECO:0000313" key="2">
    <source>
        <dbReference type="Proteomes" id="UP000001261"/>
    </source>
</evidence>
<organism evidence="1 2">
    <name type="scientific">Coccidioides immitis (strain RS)</name>
    <name type="common">Valley fever fungus</name>
    <dbReference type="NCBI Taxonomy" id="246410"/>
    <lineage>
        <taxon>Eukaryota</taxon>
        <taxon>Fungi</taxon>
        <taxon>Dikarya</taxon>
        <taxon>Ascomycota</taxon>
        <taxon>Pezizomycotina</taxon>
        <taxon>Eurotiomycetes</taxon>
        <taxon>Eurotiomycetidae</taxon>
        <taxon>Onygenales</taxon>
        <taxon>Onygenaceae</taxon>
        <taxon>Coccidioides</taxon>
    </lineage>
</organism>
<evidence type="ECO:0000313" key="1">
    <source>
        <dbReference type="EMBL" id="KJF60868.1"/>
    </source>
</evidence>
<dbReference type="AlphaFoldDB" id="A0A0D8JX64"/>
<name>A0A0D8JX64_COCIM</name>
<dbReference type="Proteomes" id="UP000001261">
    <property type="component" value="Unassembled WGS sequence"/>
</dbReference>
<gene>
    <name evidence="1" type="ORF">CIMG_13284</name>
</gene>
<accession>A0A0D8JX64</accession>
<keyword evidence="2" id="KW-1185">Reference proteome</keyword>
<dbReference type="InParanoid" id="A0A0D8JX64"/>
<proteinExistence type="predicted"/>
<dbReference type="GeneID" id="24164911"/>
<reference evidence="2" key="1">
    <citation type="journal article" date="2009" name="Genome Res.">
        <title>Comparative genomic analyses of the human fungal pathogens Coccidioides and their relatives.</title>
        <authorList>
            <person name="Sharpton T.J."/>
            <person name="Stajich J.E."/>
            <person name="Rounsley S.D."/>
            <person name="Gardner M.J."/>
            <person name="Wortman J.R."/>
            <person name="Jordar V.S."/>
            <person name="Maiti R."/>
            <person name="Kodira C.D."/>
            <person name="Neafsey D.E."/>
            <person name="Zeng Q."/>
            <person name="Hung C.-Y."/>
            <person name="McMahan C."/>
            <person name="Muszewska A."/>
            <person name="Grynberg M."/>
            <person name="Mandel M.A."/>
            <person name="Kellner E.M."/>
            <person name="Barker B.M."/>
            <person name="Galgiani J.N."/>
            <person name="Orbach M.J."/>
            <person name="Kirkland T.N."/>
            <person name="Cole G.T."/>
            <person name="Henn M.R."/>
            <person name="Birren B.W."/>
            <person name="Taylor J.W."/>
        </authorList>
    </citation>
    <scope>NUCLEOTIDE SEQUENCE [LARGE SCALE GENOMIC DNA]</scope>
    <source>
        <strain evidence="2">RS</strain>
    </source>
</reference>
<dbReference type="VEuPathDB" id="FungiDB:CIMG_13284"/>
<protein>
    <submittedName>
        <fullName evidence="1">Uncharacterized protein</fullName>
    </submittedName>
</protein>
<sequence>MGELEAEKRFKWSGITFEGRSMKLLPRDAKPRERKRESKKAWYNFLGFWYSVGWRRGKLPRRNSAIFHRLCAIF</sequence>
<dbReference type="KEGG" id="cim:CIMG_13284"/>
<reference evidence="2" key="2">
    <citation type="journal article" date="2010" name="Genome Res.">
        <title>Population genomic sequencing of Coccidioides fungi reveals recent hybridization and transposon control.</title>
        <authorList>
            <person name="Neafsey D.E."/>
            <person name="Barker B.M."/>
            <person name="Sharpton T.J."/>
            <person name="Stajich J.E."/>
            <person name="Park D.J."/>
            <person name="Whiston E."/>
            <person name="Hung C.-Y."/>
            <person name="McMahan C."/>
            <person name="White J."/>
            <person name="Sykes S."/>
            <person name="Heiman D."/>
            <person name="Young S."/>
            <person name="Zeng Q."/>
            <person name="Abouelleil A."/>
            <person name="Aftuck L."/>
            <person name="Bessette D."/>
            <person name="Brown A."/>
            <person name="FitzGerald M."/>
            <person name="Lui A."/>
            <person name="Macdonald J.P."/>
            <person name="Priest M."/>
            <person name="Orbach M.J."/>
            <person name="Galgiani J.N."/>
            <person name="Kirkland T.N."/>
            <person name="Cole G.T."/>
            <person name="Birren B.W."/>
            <person name="Henn M.R."/>
            <person name="Taylor J.W."/>
            <person name="Rounsley S.D."/>
        </authorList>
    </citation>
    <scope>GENOME REANNOTATION</scope>
    <source>
        <strain evidence="2">RS</strain>
    </source>
</reference>